<dbReference type="KEGG" id="dci:113466153"/>
<reference evidence="2" key="1">
    <citation type="submission" date="2025-08" db="UniProtKB">
        <authorList>
            <consortium name="RefSeq"/>
        </authorList>
    </citation>
    <scope>IDENTIFICATION</scope>
</reference>
<dbReference type="GeneID" id="113466153"/>
<dbReference type="PaxDb" id="121845-A0A3Q0ILE7"/>
<dbReference type="Proteomes" id="UP000079169">
    <property type="component" value="Unplaced"/>
</dbReference>
<dbReference type="RefSeq" id="XP_026677111.1">
    <property type="nucleotide sequence ID" value="XM_026821310.1"/>
</dbReference>
<proteinExistence type="predicted"/>
<protein>
    <submittedName>
        <fullName evidence="2">Protein fem-1 homolog C-like</fullName>
    </submittedName>
</protein>
<sequence length="56" mass="6466">MVSAVELWKRAMDLRYKEGEPPISKPHSPQTIEAYEHAREVYDPESLAEIVADPRE</sequence>
<gene>
    <name evidence="2" type="primary">LOC113466153</name>
</gene>
<dbReference type="STRING" id="121845.A0A3Q0ILE7"/>
<keyword evidence="1" id="KW-1185">Reference proteome</keyword>
<accession>A0A3Q0ILE7</accession>
<evidence type="ECO:0000313" key="2">
    <source>
        <dbReference type="RefSeq" id="XP_026677111.1"/>
    </source>
</evidence>
<organism evidence="1 2">
    <name type="scientific">Diaphorina citri</name>
    <name type="common">Asian citrus psyllid</name>
    <dbReference type="NCBI Taxonomy" id="121845"/>
    <lineage>
        <taxon>Eukaryota</taxon>
        <taxon>Metazoa</taxon>
        <taxon>Ecdysozoa</taxon>
        <taxon>Arthropoda</taxon>
        <taxon>Hexapoda</taxon>
        <taxon>Insecta</taxon>
        <taxon>Pterygota</taxon>
        <taxon>Neoptera</taxon>
        <taxon>Paraneoptera</taxon>
        <taxon>Hemiptera</taxon>
        <taxon>Sternorrhyncha</taxon>
        <taxon>Psylloidea</taxon>
        <taxon>Psyllidae</taxon>
        <taxon>Diaphorininae</taxon>
        <taxon>Diaphorina</taxon>
    </lineage>
</organism>
<evidence type="ECO:0000313" key="1">
    <source>
        <dbReference type="Proteomes" id="UP000079169"/>
    </source>
</evidence>
<dbReference type="AlphaFoldDB" id="A0A3Q0ILE7"/>
<name>A0A3Q0ILE7_DIACI</name>